<dbReference type="InterPro" id="IPR027417">
    <property type="entry name" value="P-loop_NTPase"/>
</dbReference>
<keyword evidence="1" id="KW-0378">Hydrolase</keyword>
<dbReference type="GO" id="GO:0004386">
    <property type="term" value="F:helicase activity"/>
    <property type="evidence" value="ECO:0007669"/>
    <property type="project" value="UniProtKB-KW"/>
</dbReference>
<dbReference type="SUPFAM" id="SSF52540">
    <property type="entry name" value="P-loop containing nucleoside triphosphate hydrolases"/>
    <property type="match status" value="1"/>
</dbReference>
<dbReference type="CDD" id="cd17933">
    <property type="entry name" value="DEXSc_RecD-like"/>
    <property type="match status" value="1"/>
</dbReference>
<reference evidence="1 2" key="1">
    <citation type="submission" date="2018-06" db="EMBL/GenBank/DDBJ databases">
        <authorList>
            <consortium name="Pathogen Informatics"/>
            <person name="Doyle S."/>
        </authorList>
    </citation>
    <scope>NUCLEOTIDE SEQUENCE [LARGE SCALE GENOMIC DNA]</scope>
    <source>
        <strain evidence="1 2">NCTC9637</strain>
    </source>
</reference>
<protein>
    <submittedName>
        <fullName evidence="1">Conjugal transfer nickase/helicase TraI</fullName>
    </submittedName>
</protein>
<keyword evidence="1" id="KW-0347">Helicase</keyword>
<keyword evidence="1" id="KW-0547">Nucleotide-binding</keyword>
<organism evidence="1 2">
    <name type="scientific">Klebsiella pneumoniae</name>
    <dbReference type="NCBI Taxonomy" id="573"/>
    <lineage>
        <taxon>Bacteria</taxon>
        <taxon>Pseudomonadati</taxon>
        <taxon>Pseudomonadota</taxon>
        <taxon>Gammaproteobacteria</taxon>
        <taxon>Enterobacterales</taxon>
        <taxon>Enterobacteriaceae</taxon>
        <taxon>Klebsiella/Raoultella group</taxon>
        <taxon>Klebsiella</taxon>
        <taxon>Klebsiella pneumoniae complex</taxon>
    </lineage>
</organism>
<dbReference type="Pfam" id="PF13604">
    <property type="entry name" value="AAA_30"/>
    <property type="match status" value="1"/>
</dbReference>
<keyword evidence="1" id="KW-0067">ATP-binding</keyword>
<accession>A0A377VRM0</accession>
<evidence type="ECO:0000313" key="1">
    <source>
        <dbReference type="EMBL" id="STT45334.1"/>
    </source>
</evidence>
<sequence>MDRSLSPLVAQAELQRLESRGEIIALDANQGRFGDYVQRENWQNEKTILGNILKGINAVDPLIADARQVTEGKGLTDGQQKAAKLILESRDRFVIVQGYAGVGKTTQYRVVAAAANQVEGLELRGLAPTHRAVGELQAAGISSQTVASFLSEHAERQANGQTADYSRTLFVIDESSMIGNRDLATLTDIIEAGNGRAGISGDETQKKPLESGVPFSLTLTRSAADVAIMKEIVRQTPELRPAIEHIIAGQVQEALNVADLVSPSVVPRDKDAPVPEKSIIDLKGSGKIAAYEIATDFTSRTSEARDKTLIVAELNRDRMEINKSVHDMLQAKEELGDSVTVNHLVRVSNSMADLNLPGFWKENYKNTVRIGEQYLTIGQVDPKSNLVELNHPETGSNRWISPLELRASNVAVFEKKEINEYPDCRIVT</sequence>
<dbReference type="Gene3D" id="3.40.50.300">
    <property type="entry name" value="P-loop containing nucleotide triphosphate hydrolases"/>
    <property type="match status" value="1"/>
</dbReference>
<dbReference type="EMBL" id="UGLB01000002">
    <property type="protein sequence ID" value="STT45334.1"/>
    <property type="molecule type" value="Genomic_DNA"/>
</dbReference>
<evidence type="ECO:0000313" key="2">
    <source>
        <dbReference type="Proteomes" id="UP000255099"/>
    </source>
</evidence>
<dbReference type="AlphaFoldDB" id="A0A377VRM0"/>
<dbReference type="Proteomes" id="UP000255099">
    <property type="component" value="Unassembled WGS sequence"/>
</dbReference>
<proteinExistence type="predicted"/>
<name>A0A377VRM0_KLEPN</name>
<gene>
    <name evidence="1" type="primary">traI_9</name>
    <name evidence="1" type="ORF">NCTC9637_00175</name>
</gene>